<keyword evidence="9" id="KW-1185">Reference proteome</keyword>
<accession>A0A2T2NHU5</accession>
<evidence type="ECO:0000256" key="3">
    <source>
        <dbReference type="ARBA" id="ARBA00022989"/>
    </source>
</evidence>
<dbReference type="PANTHER" id="PTHR33048:SF2">
    <property type="entry name" value="SRPK"/>
    <property type="match status" value="1"/>
</dbReference>
<evidence type="ECO:0000256" key="2">
    <source>
        <dbReference type="ARBA" id="ARBA00022692"/>
    </source>
</evidence>
<dbReference type="OrthoDB" id="4329349at2759"/>
<feature type="transmembrane region" description="Helical" evidence="6">
    <location>
        <begin position="43"/>
        <end position="64"/>
    </location>
</feature>
<evidence type="ECO:0000256" key="4">
    <source>
        <dbReference type="ARBA" id="ARBA00023136"/>
    </source>
</evidence>
<keyword evidence="2 6" id="KW-0812">Transmembrane</keyword>
<evidence type="ECO:0000313" key="8">
    <source>
        <dbReference type="EMBL" id="PSN64939.1"/>
    </source>
</evidence>
<gene>
    <name evidence="8" type="ORF">BS50DRAFT_644848</name>
</gene>
<feature type="transmembrane region" description="Helical" evidence="6">
    <location>
        <begin position="12"/>
        <end position="31"/>
    </location>
</feature>
<sequence length="318" mass="36009">MAVGIEFLIEVWVLYAIGVLWLLLRLAVRLRTVGILALQLDDAFTLLVLASWTVNCVGIHITYYTGSAIGFVPSEDSRTRAYQLARAEYGAKLYFTTWYTYIMQLWCLKGTVLVFYRRLAIDRWQEILLKITTWFCAATFIGLMCVLTFSCFPYHENWQVWPRPPSWCSAKPKLLIATSCFNAFTDIMLLTIPVPLLWKLTLPPIKKACLVILLSSGIFVLAACITRVTLSVDPNVSLATIARWGTRELTIGIVAVNTAMLRPGMSISMKWCKYSSDNISNSQIVLDQERPGRPPPAQLCFRLQKSSSRDIFTSARTR</sequence>
<proteinExistence type="inferred from homology"/>
<evidence type="ECO:0000256" key="6">
    <source>
        <dbReference type="SAM" id="Phobius"/>
    </source>
</evidence>
<dbReference type="GO" id="GO:0016020">
    <property type="term" value="C:membrane"/>
    <property type="evidence" value="ECO:0007669"/>
    <property type="project" value="UniProtKB-SubCell"/>
</dbReference>
<protein>
    <recommendedName>
        <fullName evidence="7">Rhodopsin domain-containing protein</fullName>
    </recommendedName>
</protein>
<dbReference type="InterPro" id="IPR049326">
    <property type="entry name" value="Rhodopsin_dom_fungi"/>
</dbReference>
<reference evidence="8 9" key="1">
    <citation type="journal article" date="2018" name="Front. Microbiol.">
        <title>Genome-Wide Analysis of Corynespora cassiicola Leaf Fall Disease Putative Effectors.</title>
        <authorList>
            <person name="Lopez D."/>
            <person name="Ribeiro S."/>
            <person name="Label P."/>
            <person name="Fumanal B."/>
            <person name="Venisse J.S."/>
            <person name="Kohler A."/>
            <person name="de Oliveira R.R."/>
            <person name="Labutti K."/>
            <person name="Lipzen A."/>
            <person name="Lail K."/>
            <person name="Bauer D."/>
            <person name="Ohm R.A."/>
            <person name="Barry K.W."/>
            <person name="Spatafora J."/>
            <person name="Grigoriev I.V."/>
            <person name="Martin F.M."/>
            <person name="Pujade-Renaud V."/>
        </authorList>
    </citation>
    <scope>NUCLEOTIDE SEQUENCE [LARGE SCALE GENOMIC DNA]</scope>
    <source>
        <strain evidence="8 9">Philippines</strain>
    </source>
</reference>
<dbReference type="STRING" id="1448308.A0A2T2NHU5"/>
<feature type="transmembrane region" description="Helical" evidence="6">
    <location>
        <begin position="128"/>
        <end position="155"/>
    </location>
</feature>
<dbReference type="Pfam" id="PF20684">
    <property type="entry name" value="Fung_rhodopsin"/>
    <property type="match status" value="1"/>
</dbReference>
<evidence type="ECO:0000256" key="1">
    <source>
        <dbReference type="ARBA" id="ARBA00004141"/>
    </source>
</evidence>
<comment type="similarity">
    <text evidence="5">Belongs to the SAT4 family.</text>
</comment>
<name>A0A2T2NHU5_CORCC</name>
<dbReference type="InterPro" id="IPR052337">
    <property type="entry name" value="SAT4-like"/>
</dbReference>
<keyword evidence="3 6" id="KW-1133">Transmembrane helix</keyword>
<dbReference type="Proteomes" id="UP000240883">
    <property type="component" value="Unassembled WGS sequence"/>
</dbReference>
<keyword evidence="4 6" id="KW-0472">Membrane</keyword>
<dbReference type="PANTHER" id="PTHR33048">
    <property type="entry name" value="PTH11-LIKE INTEGRAL MEMBRANE PROTEIN (AFU_ORTHOLOGUE AFUA_5G11245)"/>
    <property type="match status" value="1"/>
</dbReference>
<evidence type="ECO:0000313" key="9">
    <source>
        <dbReference type="Proteomes" id="UP000240883"/>
    </source>
</evidence>
<feature type="transmembrane region" description="Helical" evidence="6">
    <location>
        <begin position="98"/>
        <end position="116"/>
    </location>
</feature>
<organism evidence="8 9">
    <name type="scientific">Corynespora cassiicola Philippines</name>
    <dbReference type="NCBI Taxonomy" id="1448308"/>
    <lineage>
        <taxon>Eukaryota</taxon>
        <taxon>Fungi</taxon>
        <taxon>Dikarya</taxon>
        <taxon>Ascomycota</taxon>
        <taxon>Pezizomycotina</taxon>
        <taxon>Dothideomycetes</taxon>
        <taxon>Pleosporomycetidae</taxon>
        <taxon>Pleosporales</taxon>
        <taxon>Corynesporascaceae</taxon>
        <taxon>Corynespora</taxon>
    </lineage>
</organism>
<feature type="domain" description="Rhodopsin" evidence="7">
    <location>
        <begin position="24"/>
        <end position="264"/>
    </location>
</feature>
<dbReference type="AlphaFoldDB" id="A0A2T2NHU5"/>
<dbReference type="EMBL" id="KZ678137">
    <property type="protein sequence ID" value="PSN64939.1"/>
    <property type="molecule type" value="Genomic_DNA"/>
</dbReference>
<feature type="transmembrane region" description="Helical" evidence="6">
    <location>
        <begin position="175"/>
        <end position="198"/>
    </location>
</feature>
<comment type="subcellular location">
    <subcellularLocation>
        <location evidence="1">Membrane</location>
        <topology evidence="1">Multi-pass membrane protein</topology>
    </subcellularLocation>
</comment>
<evidence type="ECO:0000256" key="5">
    <source>
        <dbReference type="ARBA" id="ARBA00038359"/>
    </source>
</evidence>
<feature type="transmembrane region" description="Helical" evidence="6">
    <location>
        <begin position="210"/>
        <end position="229"/>
    </location>
</feature>
<evidence type="ECO:0000259" key="7">
    <source>
        <dbReference type="Pfam" id="PF20684"/>
    </source>
</evidence>